<keyword evidence="2 6" id="KW-0698">rRNA processing</keyword>
<dbReference type="Pfam" id="PF01795">
    <property type="entry name" value="Methyltransf_5"/>
    <property type="match status" value="1"/>
</dbReference>
<organism evidence="7 8">
    <name type="scientific">Bombilactobacillus apium</name>
    <dbReference type="NCBI Taxonomy" id="2675299"/>
    <lineage>
        <taxon>Bacteria</taxon>
        <taxon>Bacillati</taxon>
        <taxon>Bacillota</taxon>
        <taxon>Bacilli</taxon>
        <taxon>Lactobacillales</taxon>
        <taxon>Lactobacillaceae</taxon>
        <taxon>Bombilactobacillus</taxon>
    </lineage>
</organism>
<dbReference type="SUPFAM" id="SSF81799">
    <property type="entry name" value="Putative methyltransferase TM0872, insert domain"/>
    <property type="match status" value="1"/>
</dbReference>
<comment type="subcellular location">
    <subcellularLocation>
        <location evidence="6">Cytoplasm</location>
    </subcellularLocation>
</comment>
<dbReference type="RefSeq" id="WP_176941843.1">
    <property type="nucleotide sequence ID" value="NZ_JABZEC010000001.1"/>
</dbReference>
<accession>A0A850R0X2</accession>
<feature type="binding site" evidence="6">
    <location>
        <begin position="32"/>
        <end position="34"/>
    </location>
    <ligand>
        <name>S-adenosyl-L-methionine</name>
        <dbReference type="ChEBI" id="CHEBI:59789"/>
    </ligand>
</feature>
<evidence type="ECO:0000256" key="4">
    <source>
        <dbReference type="ARBA" id="ARBA00022679"/>
    </source>
</evidence>
<protein>
    <recommendedName>
        <fullName evidence="6">Ribosomal RNA small subunit methyltransferase H</fullName>
        <ecNumber evidence="6">2.1.1.199</ecNumber>
    </recommendedName>
    <alternativeName>
        <fullName evidence="6">16S rRNA m(4)C1402 methyltransferase</fullName>
    </alternativeName>
    <alternativeName>
        <fullName evidence="6">rRNA (cytosine-N(4)-)-methyltransferase RsmH</fullName>
    </alternativeName>
</protein>
<evidence type="ECO:0000256" key="3">
    <source>
        <dbReference type="ARBA" id="ARBA00022603"/>
    </source>
</evidence>
<dbReference type="EMBL" id="JABZEC010000001">
    <property type="protein sequence ID" value="NVY95671.1"/>
    <property type="molecule type" value="Genomic_DNA"/>
</dbReference>
<dbReference type="InterPro" id="IPR002903">
    <property type="entry name" value="RsmH"/>
</dbReference>
<keyword evidence="3 6" id="KW-0489">Methyltransferase</keyword>
<comment type="caution">
    <text evidence="7">The sequence shown here is derived from an EMBL/GenBank/DDBJ whole genome shotgun (WGS) entry which is preliminary data.</text>
</comment>
<feature type="binding site" evidence="6">
    <location>
        <position position="103"/>
    </location>
    <ligand>
        <name>S-adenosyl-L-methionine</name>
        <dbReference type="ChEBI" id="CHEBI:59789"/>
    </ligand>
</feature>
<dbReference type="EC" id="2.1.1.199" evidence="6"/>
<dbReference type="NCBIfam" id="TIGR00006">
    <property type="entry name" value="16S rRNA (cytosine(1402)-N(4))-methyltransferase RsmH"/>
    <property type="match status" value="1"/>
</dbReference>
<dbReference type="GO" id="GO:0070475">
    <property type="term" value="P:rRNA base methylation"/>
    <property type="evidence" value="ECO:0007669"/>
    <property type="project" value="UniProtKB-UniRule"/>
</dbReference>
<evidence type="ECO:0000256" key="2">
    <source>
        <dbReference type="ARBA" id="ARBA00022552"/>
    </source>
</evidence>
<dbReference type="AlphaFoldDB" id="A0A850R0X2"/>
<name>A0A850R0X2_9LACO</name>
<keyword evidence="4 6" id="KW-0808">Transferase</keyword>
<keyword evidence="8" id="KW-1185">Reference proteome</keyword>
<feature type="binding site" evidence="6">
    <location>
        <position position="82"/>
    </location>
    <ligand>
        <name>S-adenosyl-L-methionine</name>
        <dbReference type="ChEBI" id="CHEBI:59789"/>
    </ligand>
</feature>
<dbReference type="InterPro" id="IPR023397">
    <property type="entry name" value="SAM-dep_MeTrfase_MraW_recog"/>
</dbReference>
<feature type="binding site" evidence="6">
    <location>
        <position position="110"/>
    </location>
    <ligand>
        <name>S-adenosyl-L-methionine</name>
        <dbReference type="ChEBI" id="CHEBI:59789"/>
    </ligand>
</feature>
<dbReference type="Proteomes" id="UP000563523">
    <property type="component" value="Unassembled WGS sequence"/>
</dbReference>
<evidence type="ECO:0000313" key="8">
    <source>
        <dbReference type="Proteomes" id="UP000563523"/>
    </source>
</evidence>
<dbReference type="GO" id="GO:0071424">
    <property type="term" value="F:rRNA (cytosine-N4-)-methyltransferase activity"/>
    <property type="evidence" value="ECO:0007669"/>
    <property type="project" value="UniProtKB-UniRule"/>
</dbReference>
<evidence type="ECO:0000256" key="1">
    <source>
        <dbReference type="ARBA" id="ARBA00010396"/>
    </source>
</evidence>
<dbReference type="HAMAP" id="MF_01007">
    <property type="entry name" value="16SrRNA_methyltr_H"/>
    <property type="match status" value="1"/>
</dbReference>
<dbReference type="GO" id="GO:0005737">
    <property type="term" value="C:cytoplasm"/>
    <property type="evidence" value="ECO:0007669"/>
    <property type="project" value="UniProtKB-SubCell"/>
</dbReference>
<evidence type="ECO:0000313" key="7">
    <source>
        <dbReference type="EMBL" id="NVY95671.1"/>
    </source>
</evidence>
<dbReference type="PANTHER" id="PTHR11265">
    <property type="entry name" value="S-ADENOSYL-METHYLTRANSFERASE MRAW"/>
    <property type="match status" value="1"/>
</dbReference>
<comment type="function">
    <text evidence="6">Specifically methylates the N4 position of cytidine in position 1402 (C1402) of 16S rRNA.</text>
</comment>
<comment type="similarity">
    <text evidence="1 6">Belongs to the methyltransferase superfamily. RsmH family.</text>
</comment>
<feature type="binding site" evidence="6">
    <location>
        <position position="51"/>
    </location>
    <ligand>
        <name>S-adenosyl-L-methionine</name>
        <dbReference type="ChEBI" id="CHEBI:59789"/>
    </ligand>
</feature>
<dbReference type="Gene3D" id="3.40.50.150">
    <property type="entry name" value="Vaccinia Virus protein VP39"/>
    <property type="match status" value="1"/>
</dbReference>
<sequence length="313" mass="35426">MYQHQTVLLAPTVDALQVHDHGVYVDATFGRGGHTRYLLNQGQQLKVFAFDRDQEAIMAGQELLEDVQRQGQNQLELISANFEDLQEELVQRQITAIDGIVYDLGVSSPQFDDPARGFSYRYEARLDMRMDQTQSLDAYQIVNTWSYGELVRIFFRYGDEKFSKVIARLIIKQRGQAPIVTTSQLVDLIKEAIPAPARRHGGNPAKKVFQALRIAVNDELGALEQSLEQAINLLKPAGIISVISFQSLEDRLVKQIFRQHAQVNVPRDLPIIPPDLQPELKLITKKPILPDATELAENHRAHSAHLRVAQKLH</sequence>
<evidence type="ECO:0000256" key="6">
    <source>
        <dbReference type="HAMAP-Rule" id="MF_01007"/>
    </source>
</evidence>
<dbReference type="SUPFAM" id="SSF53335">
    <property type="entry name" value="S-adenosyl-L-methionine-dependent methyltransferases"/>
    <property type="match status" value="1"/>
</dbReference>
<keyword evidence="6" id="KW-0963">Cytoplasm</keyword>
<proteinExistence type="inferred from homology"/>
<keyword evidence="5 6" id="KW-0949">S-adenosyl-L-methionine</keyword>
<reference evidence="7 8" key="1">
    <citation type="submission" date="2020-06" db="EMBL/GenBank/DDBJ databases">
        <authorList>
            <person name="Kang J."/>
        </authorList>
    </citation>
    <scope>NUCLEOTIDE SEQUENCE [LARGE SCALE GENOMIC DNA]</scope>
    <source>
        <strain evidence="7 8">DCY120</strain>
    </source>
</reference>
<dbReference type="InterPro" id="IPR029063">
    <property type="entry name" value="SAM-dependent_MTases_sf"/>
</dbReference>
<dbReference type="PIRSF" id="PIRSF004486">
    <property type="entry name" value="MraW"/>
    <property type="match status" value="1"/>
</dbReference>
<evidence type="ECO:0000256" key="5">
    <source>
        <dbReference type="ARBA" id="ARBA00022691"/>
    </source>
</evidence>
<dbReference type="Gene3D" id="1.10.150.170">
    <property type="entry name" value="Putative methyltransferase TM0872, insert domain"/>
    <property type="match status" value="1"/>
</dbReference>
<gene>
    <name evidence="6 7" type="primary">rsmH</name>
    <name evidence="7" type="ORF">HU830_00410</name>
</gene>
<dbReference type="PANTHER" id="PTHR11265:SF0">
    <property type="entry name" value="12S RRNA N4-METHYLCYTIDINE METHYLTRANSFERASE"/>
    <property type="match status" value="1"/>
</dbReference>
<comment type="catalytic activity">
    <reaction evidence="6">
        <text>cytidine(1402) in 16S rRNA + S-adenosyl-L-methionine = N(4)-methylcytidine(1402) in 16S rRNA + S-adenosyl-L-homocysteine + H(+)</text>
        <dbReference type="Rhea" id="RHEA:42928"/>
        <dbReference type="Rhea" id="RHEA-COMP:10286"/>
        <dbReference type="Rhea" id="RHEA-COMP:10287"/>
        <dbReference type="ChEBI" id="CHEBI:15378"/>
        <dbReference type="ChEBI" id="CHEBI:57856"/>
        <dbReference type="ChEBI" id="CHEBI:59789"/>
        <dbReference type="ChEBI" id="CHEBI:74506"/>
        <dbReference type="ChEBI" id="CHEBI:82748"/>
        <dbReference type="EC" id="2.1.1.199"/>
    </reaction>
</comment>